<evidence type="ECO:0000313" key="1">
    <source>
        <dbReference type="EMBL" id="GAA4651231.1"/>
    </source>
</evidence>
<dbReference type="RefSeq" id="WP_345197584.1">
    <property type="nucleotide sequence ID" value="NZ_BAABFL010000443.1"/>
</dbReference>
<dbReference type="Proteomes" id="UP001500604">
    <property type="component" value="Unassembled WGS sequence"/>
</dbReference>
<gene>
    <name evidence="1" type="ORF">GCM10023116_35140</name>
</gene>
<evidence type="ECO:0000313" key="2">
    <source>
        <dbReference type="Proteomes" id="UP001500604"/>
    </source>
</evidence>
<dbReference type="EMBL" id="BAABFL010000443">
    <property type="protein sequence ID" value="GAA4651231.1"/>
    <property type="molecule type" value="Genomic_DNA"/>
</dbReference>
<keyword evidence="2" id="KW-1185">Reference proteome</keyword>
<comment type="caution">
    <text evidence="1">The sequence shown here is derived from an EMBL/GenBank/DDBJ whole genome shotgun (WGS) entry which is preliminary data.</text>
</comment>
<organism evidence="1 2">
    <name type="scientific">Kistimonas scapharcae</name>
    <dbReference type="NCBI Taxonomy" id="1036133"/>
    <lineage>
        <taxon>Bacteria</taxon>
        <taxon>Pseudomonadati</taxon>
        <taxon>Pseudomonadota</taxon>
        <taxon>Gammaproteobacteria</taxon>
        <taxon>Oceanospirillales</taxon>
        <taxon>Endozoicomonadaceae</taxon>
        <taxon>Kistimonas</taxon>
    </lineage>
</organism>
<name>A0ABP8V7E1_9GAMM</name>
<protein>
    <submittedName>
        <fullName evidence="1">Uncharacterized protein</fullName>
    </submittedName>
</protein>
<sequence>MFLIALSVFFLWMAWRGIKKPTNRVKGYDGFDLGYIAAMIGLAVAAGWIPFQAWRFEQFLSEKASILAERRAVVHCNTAFDAIFDNDVWLAGHANPITGEIVFMYGWCAHFMEYLEHPENITRKQLFSMHVFTHESMHARGEFDEQKTDCQAVQRNYRAAQLVGVPEHLAREHAVRFYKTIYPKHPYFSDKCAPGKAYDEQLSDSTWQYLDSL</sequence>
<accession>A0ABP8V7E1</accession>
<proteinExistence type="predicted"/>
<reference evidence="2" key="1">
    <citation type="journal article" date="2019" name="Int. J. Syst. Evol. Microbiol.">
        <title>The Global Catalogue of Microorganisms (GCM) 10K type strain sequencing project: providing services to taxonomists for standard genome sequencing and annotation.</title>
        <authorList>
            <consortium name="The Broad Institute Genomics Platform"/>
            <consortium name="The Broad Institute Genome Sequencing Center for Infectious Disease"/>
            <person name="Wu L."/>
            <person name="Ma J."/>
        </authorList>
    </citation>
    <scope>NUCLEOTIDE SEQUENCE [LARGE SCALE GENOMIC DNA]</scope>
    <source>
        <strain evidence="2">JCM 17805</strain>
    </source>
</reference>